<dbReference type="EMBL" id="OR769223">
    <property type="protein sequence ID" value="WQJ53955.1"/>
    <property type="molecule type" value="Genomic_DNA"/>
</dbReference>
<feature type="domain" description="GIY-YIG" evidence="3">
    <location>
        <begin position="15"/>
        <end position="95"/>
    </location>
</feature>
<accession>A0ABZ0Z751</accession>
<sequence length="235" mass="27299">MVNLYRDSVRLKDYNNSAFYILLGPDENNREIYIGQTSDIGRRLYEHKLYKSFWTECLFFIYDDYNFTKTDVLWLEEHAIKKFIDCGYFQNIQNYQIPQNVVINQADAGRLDKCGMYIELMLCIYGRINIGPAKNMEYSKDNISGQKIIDRIAKSYAEYVDEAMLQACDYEDDEYGICKLNGAKYMEIGNGKVIIFKGSMANGIIPRKYKDKVKDGYLTEDIVVTNLIKAKDIIG</sequence>
<keyword evidence="5" id="KW-1185">Reference proteome</keyword>
<dbReference type="SUPFAM" id="SSF82771">
    <property type="entry name" value="GIY-YIG endonuclease"/>
    <property type="match status" value="1"/>
</dbReference>
<reference evidence="4 5" key="1">
    <citation type="submission" date="2023-11" db="EMBL/GenBank/DDBJ databases">
        <authorList>
            <person name="Cook R."/>
            <person name="Crisci M."/>
            <person name="Pye H."/>
            <person name="Adriaenssens E."/>
            <person name="Santini J."/>
        </authorList>
    </citation>
    <scope>NUCLEOTIDE SEQUENCE [LARGE SCALE GENOMIC DNA]</scope>
    <source>
        <strain evidence="4">Lak_Megaphage_Sonny</strain>
    </source>
</reference>
<proteinExistence type="predicted"/>
<name>A0ABZ0Z751_9CAUD</name>
<dbReference type="PROSITE" id="PS50164">
    <property type="entry name" value="GIY_YIG"/>
    <property type="match status" value="1"/>
</dbReference>
<evidence type="ECO:0000256" key="2">
    <source>
        <dbReference type="ARBA" id="ARBA00022842"/>
    </source>
</evidence>
<dbReference type="Pfam" id="PF01541">
    <property type="entry name" value="GIY-YIG"/>
    <property type="match status" value="1"/>
</dbReference>
<evidence type="ECO:0000313" key="5">
    <source>
        <dbReference type="Proteomes" id="UP001358193"/>
    </source>
</evidence>
<comment type="cofactor">
    <cofactor evidence="1">
        <name>Mg(2+)</name>
        <dbReference type="ChEBI" id="CHEBI:18420"/>
    </cofactor>
</comment>
<keyword evidence="2" id="KW-0460">Magnesium</keyword>
<evidence type="ECO:0000313" key="4">
    <source>
        <dbReference type="EMBL" id="WQJ53955.1"/>
    </source>
</evidence>
<dbReference type="Proteomes" id="UP001358193">
    <property type="component" value="Segment"/>
</dbReference>
<evidence type="ECO:0000259" key="3">
    <source>
        <dbReference type="PROSITE" id="PS50164"/>
    </source>
</evidence>
<organism evidence="4 5">
    <name type="scientific">phage Lak_Megaphage_Sonny</name>
    <dbReference type="NCBI Taxonomy" id="3109229"/>
    <lineage>
        <taxon>Viruses</taxon>
        <taxon>Duplodnaviria</taxon>
        <taxon>Heunggongvirae</taxon>
        <taxon>Uroviricota</taxon>
        <taxon>Caudoviricetes</taxon>
        <taxon>Caudoviricetes code 15 clade</taxon>
    </lineage>
</organism>
<evidence type="ECO:0000256" key="1">
    <source>
        <dbReference type="ARBA" id="ARBA00001946"/>
    </source>
</evidence>
<protein>
    <recommendedName>
        <fullName evidence="3">GIY-YIG domain-containing protein</fullName>
    </recommendedName>
</protein>
<dbReference type="InterPro" id="IPR035901">
    <property type="entry name" value="GIY-YIG_endonuc_sf"/>
</dbReference>
<dbReference type="CDD" id="cd10447">
    <property type="entry name" value="GIY-YIG_unchar_2"/>
    <property type="match status" value="1"/>
</dbReference>
<dbReference type="InterPro" id="IPR000305">
    <property type="entry name" value="GIY-YIG_endonuc"/>
</dbReference>